<dbReference type="EMBL" id="MYFO01000055">
    <property type="protein sequence ID" value="TFE83170.1"/>
    <property type="molecule type" value="Genomic_DNA"/>
</dbReference>
<dbReference type="Proteomes" id="UP000298246">
    <property type="component" value="Unassembled WGS sequence"/>
</dbReference>
<sequence length="470" mass="56291">MTYKLRLDELQKGYRFVSESKFNIRLTHLPGKRIRILPFKASPLKQPYDDFKLIIGEFSRLASKKELLVELEHDQLLKAVIDRVQTKQPMDEVKLKSIIQTLFIDDKGDIEIFHPAVFNYFSSQNTKEHVQLAEFLYSVLWSEALSEKLLILYSNKPTNILLRLVYEALPQLESIQQTRKIPKYKILVSKVIEQFQKDVTFLMQDHQLFIENFEKLIRYYYFFYISQLARSLNVMFKAQDKIEPLYFNLDWENTSRSRTSYIEGWRLLESVIKPLFSHVNTLEMLNYHENDGESYTYIDLNNRFSELSSEEKDYVIEQMNTLISSYKEHVSDVNWERFHFNISSSENDFTKKVHELFKVIDYQFDQSPRQKPYDQYQSWFSDYCKQYFLRKRGSMGYTLNLTEDYLMFLTKLSMGNQEKIRLVLLFEEYQKRGIVFDRDSRDRIVSLFEKLNLLEKKSDSGDAQYVKSIL</sequence>
<keyword evidence="2" id="KW-1185">Reference proteome</keyword>
<evidence type="ECO:0000313" key="1">
    <source>
        <dbReference type="EMBL" id="TFE83170.1"/>
    </source>
</evidence>
<evidence type="ECO:0000313" key="2">
    <source>
        <dbReference type="Proteomes" id="UP000298246"/>
    </source>
</evidence>
<dbReference type="OrthoDB" id="2590988at2"/>
<comment type="caution">
    <text evidence="1">The sequence shown here is derived from an EMBL/GenBank/DDBJ whole genome shotgun (WGS) entry which is preliminary data.</text>
</comment>
<dbReference type="AlphaFoldDB" id="A0A4Y8PR14"/>
<protein>
    <submittedName>
        <fullName evidence="1">DNA phosphorothioation-dependent restriction protein DptG</fullName>
    </submittedName>
</protein>
<dbReference type="RefSeq" id="WP_134757389.1">
    <property type="nucleotide sequence ID" value="NZ_MYFO02000023.1"/>
</dbReference>
<name>A0A4Y8PR14_9BACL</name>
<dbReference type="NCBIfam" id="TIGR03236">
    <property type="entry name" value="dnd_assoc_1"/>
    <property type="match status" value="1"/>
</dbReference>
<proteinExistence type="predicted"/>
<gene>
    <name evidence="1" type="ORF">B5M42_23535</name>
</gene>
<dbReference type="InterPro" id="IPR017645">
    <property type="entry name" value="Dnd_assoc_1"/>
</dbReference>
<organism evidence="1 2">
    <name type="scientific">Paenibacillus athensensis</name>
    <dbReference type="NCBI Taxonomy" id="1967502"/>
    <lineage>
        <taxon>Bacteria</taxon>
        <taxon>Bacillati</taxon>
        <taxon>Bacillota</taxon>
        <taxon>Bacilli</taxon>
        <taxon>Bacillales</taxon>
        <taxon>Paenibacillaceae</taxon>
        <taxon>Paenibacillus</taxon>
    </lineage>
</organism>
<accession>A0A4Y8PR14</accession>
<reference evidence="1 2" key="1">
    <citation type="submission" date="2017-03" db="EMBL/GenBank/DDBJ databases">
        <title>Isolation of Levoglucosan Utilizing Bacteria.</title>
        <authorList>
            <person name="Arya A.S."/>
        </authorList>
    </citation>
    <scope>NUCLEOTIDE SEQUENCE [LARGE SCALE GENOMIC DNA]</scope>
    <source>
        <strain evidence="1 2">MEC069</strain>
    </source>
</reference>